<reference evidence="3" key="2">
    <citation type="journal article" date="2009" name="Genome Res.">
        <title>Comparative genomic analyses of the human fungal pathogens Coccidioides and their relatives.</title>
        <authorList>
            <person name="Sharpton T.J."/>
            <person name="Stajich J.E."/>
            <person name="Rounsley S.D."/>
            <person name="Gardner M.J."/>
            <person name="Wortman J.R."/>
            <person name="Jordar V.S."/>
            <person name="Maiti R."/>
            <person name="Kodira C.D."/>
            <person name="Neafsey D.E."/>
            <person name="Zeng Q."/>
            <person name="Hung C.-Y."/>
            <person name="McMahan C."/>
            <person name="Muszewska A."/>
            <person name="Grynberg M."/>
            <person name="Mandel M.A."/>
            <person name="Kellner E.M."/>
            <person name="Barker B.M."/>
            <person name="Galgiani J.N."/>
            <person name="Orbach M.J."/>
            <person name="Kirkland T.N."/>
            <person name="Cole G.T."/>
            <person name="Henn M.R."/>
            <person name="Birren B.W."/>
            <person name="Taylor J.W."/>
        </authorList>
    </citation>
    <scope>NUCLEOTIDE SEQUENCE [LARGE SCALE GENOMIC DNA]</scope>
    <source>
        <strain evidence="3">RMSCC 3488</strain>
    </source>
</reference>
<accession>A0A0J6F0B5</accession>
<evidence type="ECO:0000313" key="2">
    <source>
        <dbReference type="EMBL" id="KMM66316.1"/>
    </source>
</evidence>
<evidence type="ECO:0000256" key="1">
    <source>
        <dbReference type="SAM" id="MobiDB-lite"/>
    </source>
</evidence>
<feature type="region of interest" description="Disordered" evidence="1">
    <location>
        <begin position="113"/>
        <end position="133"/>
    </location>
</feature>
<protein>
    <submittedName>
        <fullName evidence="2">Uncharacterized protein</fullName>
    </submittedName>
</protein>
<evidence type="ECO:0000313" key="3">
    <source>
        <dbReference type="Proteomes" id="UP000054567"/>
    </source>
</evidence>
<reference evidence="2 3" key="1">
    <citation type="submission" date="2007-06" db="EMBL/GenBank/DDBJ databases">
        <title>The Genome Sequence of Coccidioides posadasii RMSCC_3488.</title>
        <authorList>
            <consortium name="Coccidioides Genome Resources Consortium"/>
            <consortium name="The Broad Institute Genome Sequencing Platform"/>
            <person name="Henn M.R."/>
            <person name="Sykes S."/>
            <person name="Young S."/>
            <person name="Jaffe D."/>
            <person name="Berlin A."/>
            <person name="Alvarez P."/>
            <person name="Butler J."/>
            <person name="Gnerre S."/>
            <person name="Grabherr M."/>
            <person name="Mauceli E."/>
            <person name="Brockman W."/>
            <person name="Kodira C."/>
            <person name="Alvarado L."/>
            <person name="Zeng Q."/>
            <person name="Crawford M."/>
            <person name="Antoine C."/>
            <person name="Devon K."/>
            <person name="Galgiani J."/>
            <person name="Orsborn K."/>
            <person name="Lewis M.L."/>
            <person name="Nusbaum C."/>
            <person name="Galagan J."/>
            <person name="Birren B."/>
        </authorList>
    </citation>
    <scope>NUCLEOTIDE SEQUENCE [LARGE SCALE GENOMIC DNA]</scope>
    <source>
        <strain evidence="2 3">RMSCC 3488</strain>
    </source>
</reference>
<reference evidence="3" key="3">
    <citation type="journal article" date="2010" name="Genome Res.">
        <title>Population genomic sequencing of Coccidioides fungi reveals recent hybridization and transposon control.</title>
        <authorList>
            <person name="Neafsey D.E."/>
            <person name="Barker B.M."/>
            <person name="Sharpton T.J."/>
            <person name="Stajich J.E."/>
            <person name="Park D.J."/>
            <person name="Whiston E."/>
            <person name="Hung C.-Y."/>
            <person name="McMahan C."/>
            <person name="White J."/>
            <person name="Sykes S."/>
            <person name="Heiman D."/>
            <person name="Young S."/>
            <person name="Zeng Q."/>
            <person name="Abouelleil A."/>
            <person name="Aftuck L."/>
            <person name="Bessette D."/>
            <person name="Brown A."/>
            <person name="FitzGerald M."/>
            <person name="Lui A."/>
            <person name="Macdonald J.P."/>
            <person name="Priest M."/>
            <person name="Orbach M.J."/>
            <person name="Galgiani J.N."/>
            <person name="Kirkland T.N."/>
            <person name="Cole G.T."/>
            <person name="Birren B.W."/>
            <person name="Henn M.R."/>
            <person name="Taylor J.W."/>
            <person name="Rounsley S.D."/>
        </authorList>
    </citation>
    <scope>NUCLEOTIDE SEQUENCE [LARGE SCALE GENOMIC DNA]</scope>
    <source>
        <strain evidence="3">RMSCC 3488</strain>
    </source>
</reference>
<dbReference type="Proteomes" id="UP000054567">
    <property type="component" value="Unassembled WGS sequence"/>
</dbReference>
<sequence>MYCSRYVSVRQNACQSTFGSLCDRCLAYHSSDDVRTTDPGLKKPASCSHECHTRESIVSSLKKVDYNSSRGYSARGHLISLICPWLFLVSISGQGDCQSGRLPCRLKEEAWRAQSPPMPVPMTQDFGEDEEVL</sequence>
<gene>
    <name evidence="2" type="ORF">CPAG_02655</name>
</gene>
<dbReference type="AlphaFoldDB" id="A0A0J6F0B5"/>
<proteinExistence type="predicted"/>
<dbReference type="EMBL" id="DS268109">
    <property type="protein sequence ID" value="KMM66316.1"/>
    <property type="molecule type" value="Genomic_DNA"/>
</dbReference>
<name>A0A0J6F0B5_COCPO</name>
<organism evidence="2 3">
    <name type="scientific">Coccidioides posadasii RMSCC 3488</name>
    <dbReference type="NCBI Taxonomy" id="454284"/>
    <lineage>
        <taxon>Eukaryota</taxon>
        <taxon>Fungi</taxon>
        <taxon>Dikarya</taxon>
        <taxon>Ascomycota</taxon>
        <taxon>Pezizomycotina</taxon>
        <taxon>Eurotiomycetes</taxon>
        <taxon>Eurotiomycetidae</taxon>
        <taxon>Onygenales</taxon>
        <taxon>Onygenaceae</taxon>
        <taxon>Coccidioides</taxon>
    </lineage>
</organism>
<dbReference type="VEuPathDB" id="FungiDB:CPAG_02655"/>